<name>A0ABQ4H0C1_9ACTN</name>
<accession>A0ABQ4H0C1</accession>
<comment type="caution">
    <text evidence="2">The sequence shown here is derived from an EMBL/GenBank/DDBJ whole genome shotgun (WGS) entry which is preliminary data.</text>
</comment>
<dbReference type="Proteomes" id="UP000660454">
    <property type="component" value="Unassembled WGS sequence"/>
</dbReference>
<feature type="region of interest" description="Disordered" evidence="1">
    <location>
        <begin position="77"/>
        <end position="113"/>
    </location>
</feature>
<protein>
    <submittedName>
        <fullName evidence="2">Uncharacterized protein</fullName>
    </submittedName>
</protein>
<keyword evidence="3" id="KW-1185">Reference proteome</keyword>
<reference evidence="2 3" key="1">
    <citation type="submission" date="2021-01" db="EMBL/GenBank/DDBJ databases">
        <title>Whole genome shotgun sequence of Microbispora siamensis NBRC 104113.</title>
        <authorList>
            <person name="Komaki H."/>
            <person name="Tamura T."/>
        </authorList>
    </citation>
    <scope>NUCLEOTIDE SEQUENCE [LARGE SCALE GENOMIC DNA]</scope>
    <source>
        <strain evidence="2 3">NBRC 104113</strain>
    </source>
</reference>
<organism evidence="2 3">
    <name type="scientific">Microbispora siamensis</name>
    <dbReference type="NCBI Taxonomy" id="564413"/>
    <lineage>
        <taxon>Bacteria</taxon>
        <taxon>Bacillati</taxon>
        <taxon>Actinomycetota</taxon>
        <taxon>Actinomycetes</taxon>
        <taxon>Streptosporangiales</taxon>
        <taxon>Streptosporangiaceae</taxon>
        <taxon>Microbispora</taxon>
    </lineage>
</organism>
<proteinExistence type="predicted"/>
<sequence length="113" mass="12520">MAAVPFAVNPKVVEPPTATEPLQEKRTRGVTRAIDAALRDRGTHTTRASRTAVLTAHHHMAGGGRLWDRVWETTPKCVKTRKKVSEPSRRRPSITPGEPHARPPPLRGARRDP</sequence>
<gene>
    <name evidence="2" type="ORF">Msi02_78920</name>
</gene>
<feature type="region of interest" description="Disordered" evidence="1">
    <location>
        <begin position="1"/>
        <end position="27"/>
    </location>
</feature>
<evidence type="ECO:0000313" key="3">
    <source>
        <dbReference type="Proteomes" id="UP000660454"/>
    </source>
</evidence>
<dbReference type="EMBL" id="BOOF01000066">
    <property type="protein sequence ID" value="GIH67075.1"/>
    <property type="molecule type" value="Genomic_DNA"/>
</dbReference>
<evidence type="ECO:0000313" key="2">
    <source>
        <dbReference type="EMBL" id="GIH67075.1"/>
    </source>
</evidence>
<evidence type="ECO:0000256" key="1">
    <source>
        <dbReference type="SAM" id="MobiDB-lite"/>
    </source>
</evidence>